<dbReference type="EMBL" id="JANUAU010000001">
    <property type="protein sequence ID" value="MCS3676326.1"/>
    <property type="molecule type" value="Genomic_DNA"/>
</dbReference>
<dbReference type="Pfam" id="PF00589">
    <property type="entry name" value="Phage_integrase"/>
    <property type="match status" value="1"/>
</dbReference>
<dbReference type="GO" id="GO:0006310">
    <property type="term" value="P:DNA recombination"/>
    <property type="evidence" value="ECO:0007669"/>
    <property type="project" value="UniProtKB-KW"/>
</dbReference>
<feature type="domain" description="Tyr recombinase" evidence="5">
    <location>
        <begin position="200"/>
        <end position="378"/>
    </location>
</feature>
<dbReference type="RefSeq" id="WP_259058623.1">
    <property type="nucleotide sequence ID" value="NZ_JANTZP010000001.1"/>
</dbReference>
<dbReference type="InterPro" id="IPR013762">
    <property type="entry name" value="Integrase-like_cat_sf"/>
</dbReference>
<dbReference type="SUPFAM" id="SSF56349">
    <property type="entry name" value="DNA breaking-rejoining enzymes"/>
    <property type="match status" value="1"/>
</dbReference>
<keyword evidence="3" id="KW-0233">DNA recombination</keyword>
<comment type="similarity">
    <text evidence="1">Belongs to the 'phage' integrase family.</text>
</comment>
<dbReference type="PANTHER" id="PTHR30349:SF41">
    <property type="entry name" value="INTEGRASE_RECOMBINASE PROTEIN MJ0367-RELATED"/>
    <property type="match status" value="1"/>
</dbReference>
<evidence type="ECO:0000256" key="4">
    <source>
        <dbReference type="SAM" id="MobiDB-lite"/>
    </source>
</evidence>
<evidence type="ECO:0000313" key="7">
    <source>
        <dbReference type="Proteomes" id="UP001155027"/>
    </source>
</evidence>
<dbReference type="InterPro" id="IPR050090">
    <property type="entry name" value="Tyrosine_recombinase_XerCD"/>
</dbReference>
<dbReference type="PROSITE" id="PS51898">
    <property type="entry name" value="TYR_RECOMBINASE"/>
    <property type="match status" value="1"/>
</dbReference>
<dbReference type="PANTHER" id="PTHR30349">
    <property type="entry name" value="PHAGE INTEGRASE-RELATED"/>
    <property type="match status" value="1"/>
</dbReference>
<protein>
    <submittedName>
        <fullName evidence="6">Integrase</fullName>
    </submittedName>
</protein>
<reference evidence="6" key="1">
    <citation type="submission" date="2022-08" db="EMBL/GenBank/DDBJ databases">
        <title>Genomic Encyclopedia of Type Strains, Phase V (KMG-V): Genome sequencing to study the core and pangenomes of soil and plant-associated prokaryotes.</title>
        <authorList>
            <person name="Whitman W."/>
        </authorList>
    </citation>
    <scope>NUCLEOTIDE SEQUENCE</scope>
    <source>
        <strain evidence="6">0</strain>
    </source>
</reference>
<evidence type="ECO:0000313" key="6">
    <source>
        <dbReference type="EMBL" id="MCS3676326.1"/>
    </source>
</evidence>
<name>A0A9X2Q428_9BACT</name>
<comment type="caution">
    <text evidence="6">The sequence shown here is derived from an EMBL/GenBank/DDBJ whole genome shotgun (WGS) entry which is preliminary data.</text>
</comment>
<sequence length="495" mass="56344">MPFKASNSSKYKVEIVLPGYGKTSRLSTKSKRKATAEKMEKALRLIWEDGFYELVEALEPEGPGKGGKIDLPTLYHAWRRDELDELARRVNDPLLKEAVKTFAQTLDYENHRLGARHFLRITVEPSGPLLAGTEARVSWVYEPSHIDRCVRHMIQAEGYKPNTVKNGLWGFLSKFLQDRLGTPDARAILREAERPSEDDRRDVVLSPEALHRVISASEWEVRMFLILKASTGIDKTPILRIRGRDVDEENWSLFVRDNKTRERSARIDLPPVAMYALQMLLKDRRPEERAFRLSKGQLDYRWRKTRKAAGLTPENGYEDGVRLKDLRHTFAAHYLRGGGNIAGLMGRLRHSREEQSLMYGRHETNGHSDMESAAEAMGLELPDRLKEDLSEPESEGRSDWQIPEWWFDRSEPPRLPGEDGPEILDVPDRGGLGGGRKGYSEADYREAIEEAGSISGAARLLDVGKSLVRRQCIRHEIRVPTLDGEVPGDSDSEEE</sequence>
<dbReference type="GO" id="GO:0003677">
    <property type="term" value="F:DNA binding"/>
    <property type="evidence" value="ECO:0007669"/>
    <property type="project" value="UniProtKB-KW"/>
</dbReference>
<organism evidence="6 7">
    <name type="scientific">Salinibacter ruber</name>
    <dbReference type="NCBI Taxonomy" id="146919"/>
    <lineage>
        <taxon>Bacteria</taxon>
        <taxon>Pseudomonadati</taxon>
        <taxon>Rhodothermota</taxon>
        <taxon>Rhodothermia</taxon>
        <taxon>Rhodothermales</taxon>
        <taxon>Salinibacteraceae</taxon>
        <taxon>Salinibacter</taxon>
    </lineage>
</organism>
<proteinExistence type="inferred from homology"/>
<dbReference type="InterPro" id="IPR002104">
    <property type="entry name" value="Integrase_catalytic"/>
</dbReference>
<dbReference type="Gene3D" id="1.10.443.10">
    <property type="entry name" value="Intergrase catalytic core"/>
    <property type="match status" value="1"/>
</dbReference>
<evidence type="ECO:0000256" key="3">
    <source>
        <dbReference type="ARBA" id="ARBA00023172"/>
    </source>
</evidence>
<dbReference type="Proteomes" id="UP001155027">
    <property type="component" value="Unassembled WGS sequence"/>
</dbReference>
<dbReference type="AlphaFoldDB" id="A0A9X2Q428"/>
<gene>
    <name evidence="6" type="ORF">GGP71_000222</name>
</gene>
<feature type="region of interest" description="Disordered" evidence="4">
    <location>
        <begin position="414"/>
        <end position="439"/>
    </location>
</feature>
<evidence type="ECO:0000259" key="5">
    <source>
        <dbReference type="PROSITE" id="PS51898"/>
    </source>
</evidence>
<keyword evidence="2" id="KW-0238">DNA-binding</keyword>
<dbReference type="InterPro" id="IPR011010">
    <property type="entry name" value="DNA_brk_join_enz"/>
</dbReference>
<evidence type="ECO:0000256" key="2">
    <source>
        <dbReference type="ARBA" id="ARBA00023125"/>
    </source>
</evidence>
<dbReference type="GO" id="GO:0015074">
    <property type="term" value="P:DNA integration"/>
    <property type="evidence" value="ECO:0007669"/>
    <property type="project" value="InterPro"/>
</dbReference>
<accession>A0A9X2Q428</accession>
<evidence type="ECO:0000256" key="1">
    <source>
        <dbReference type="ARBA" id="ARBA00008857"/>
    </source>
</evidence>